<accession>J3NZB2</accession>
<dbReference type="PROSITE" id="PS00107">
    <property type="entry name" value="PROTEIN_KINASE_ATP"/>
    <property type="match status" value="1"/>
</dbReference>
<dbReference type="Gene3D" id="1.10.510.10">
    <property type="entry name" value="Transferase(Phosphotransferase) domain 1"/>
    <property type="match status" value="1"/>
</dbReference>
<dbReference type="GeneID" id="20347069"/>
<dbReference type="Proteomes" id="UP000006039">
    <property type="component" value="Unassembled WGS sequence"/>
</dbReference>
<dbReference type="SMART" id="SM00220">
    <property type="entry name" value="S_TKc"/>
    <property type="match status" value="1"/>
</dbReference>
<proteinExistence type="predicted"/>
<evidence type="ECO:0000256" key="5">
    <source>
        <dbReference type="ARBA" id="ARBA00022840"/>
    </source>
</evidence>
<organism evidence="9">
    <name type="scientific">Gaeumannomyces tritici (strain R3-111a-1)</name>
    <name type="common">Wheat and barley take-all root rot fungus</name>
    <name type="synonym">Gaeumannomyces graminis var. tritici</name>
    <dbReference type="NCBI Taxonomy" id="644352"/>
    <lineage>
        <taxon>Eukaryota</taxon>
        <taxon>Fungi</taxon>
        <taxon>Dikarya</taxon>
        <taxon>Ascomycota</taxon>
        <taxon>Pezizomycotina</taxon>
        <taxon>Sordariomycetes</taxon>
        <taxon>Sordariomycetidae</taxon>
        <taxon>Magnaporthales</taxon>
        <taxon>Magnaporthaceae</taxon>
        <taxon>Gaeumannomyces</taxon>
    </lineage>
</organism>
<keyword evidence="11" id="KW-1185">Reference proteome</keyword>
<dbReference type="GO" id="GO:0050793">
    <property type="term" value="P:regulation of developmental process"/>
    <property type="evidence" value="ECO:0007669"/>
    <property type="project" value="UniProtKB-ARBA"/>
</dbReference>
<keyword evidence="4 9" id="KW-0418">Kinase</keyword>
<sequence length="540" mass="59772">MASPPRSPPRSLPPDAAPARKSVVLSHPRPNAHGTYPEQFYFRGDIEPLEEYEDGGFHPVHLGDTFGSEGRYRVIHKLGHGGFGTVWLCRDDRTETYVALKVLISHVPSEVEVFDLKLARLDRSIPGWEYIAMPLDHFTVAGPNGTHHCLVLPVLGPRVSPNFWLHLAEGTDAAPILRGMARQATQAMGFLHRHGICHGGFRAANIVIKLKGIDLLSEEDLMSHLGKPKLINVRSKSGSLPRSQPLYVLEAIGMTHHLGSDFLTDEIHVIDFGESYYFDDPPEFLGMPELYLPPEELLLPDVAEGDLTSPEDGDVGKEHEAGQENDVSQKAAAATTKTTQASDPPPQKSQVHMAVKGPACDLWALGCTLFEIRAQEPLLDKTADRDELLEQMVRLFGKLPEPMWDYQWEGRRKRFDNEGNDLARAGKGDQTSLEMYLSPPTYGLPPSGGRKGINIQKAIPEAERKLLADLLRSLLRYAPGERASVEKVLAHDWFKLDCVAEDPVEVVTEAGSRGEPSGGDRKTVESTASPDARERKRARR</sequence>
<keyword evidence="2" id="KW-0808">Transferase</keyword>
<dbReference type="Gene3D" id="3.30.200.20">
    <property type="entry name" value="Phosphorylase Kinase, domain 1"/>
    <property type="match status" value="1"/>
</dbReference>
<keyword evidence="1" id="KW-0723">Serine/threonine-protein kinase</keyword>
<gene>
    <name evidence="10" type="primary">20347069</name>
    <name evidence="9" type="ORF">GGTG_06611</name>
</gene>
<feature type="compositionally biased region" description="Pro residues" evidence="7">
    <location>
        <begin position="1"/>
        <end position="16"/>
    </location>
</feature>
<feature type="region of interest" description="Disordered" evidence="7">
    <location>
        <begin position="507"/>
        <end position="540"/>
    </location>
</feature>
<dbReference type="OrthoDB" id="5979581at2759"/>
<keyword evidence="3 6" id="KW-0547">Nucleotide-binding</keyword>
<dbReference type="PANTHER" id="PTHR45646:SF11">
    <property type="entry name" value="SERINE_THREONINE-PROTEIN KINASE DOA"/>
    <property type="match status" value="1"/>
</dbReference>
<dbReference type="GO" id="GO:0004674">
    <property type="term" value="F:protein serine/threonine kinase activity"/>
    <property type="evidence" value="ECO:0007669"/>
    <property type="project" value="UniProtKB-KW"/>
</dbReference>
<dbReference type="GO" id="GO:0005634">
    <property type="term" value="C:nucleus"/>
    <property type="evidence" value="ECO:0007669"/>
    <property type="project" value="TreeGrafter"/>
</dbReference>
<dbReference type="GO" id="GO:0005524">
    <property type="term" value="F:ATP binding"/>
    <property type="evidence" value="ECO:0007669"/>
    <property type="project" value="UniProtKB-UniRule"/>
</dbReference>
<evidence type="ECO:0000256" key="6">
    <source>
        <dbReference type="PROSITE-ProRule" id="PRU10141"/>
    </source>
</evidence>
<evidence type="ECO:0000256" key="3">
    <source>
        <dbReference type="ARBA" id="ARBA00022741"/>
    </source>
</evidence>
<reference evidence="10" key="5">
    <citation type="submission" date="2018-04" db="UniProtKB">
        <authorList>
            <consortium name="EnsemblFungi"/>
        </authorList>
    </citation>
    <scope>IDENTIFICATION</scope>
    <source>
        <strain evidence="10">R3-111a-1</strain>
    </source>
</reference>
<dbReference type="HOGENOM" id="CLU_000288_81_2_1"/>
<dbReference type="EnsemblFungi" id="EJT76695">
    <property type="protein sequence ID" value="EJT76695"/>
    <property type="gene ID" value="GGTG_06611"/>
</dbReference>
<feature type="compositionally biased region" description="Low complexity" evidence="7">
    <location>
        <begin position="329"/>
        <end position="341"/>
    </location>
</feature>
<dbReference type="STRING" id="644352.J3NZB2"/>
<name>J3NZB2_GAET3</name>
<protein>
    <submittedName>
        <fullName evidence="9">CMGC/SRPK protein kinase</fullName>
    </submittedName>
</protein>
<evidence type="ECO:0000256" key="7">
    <source>
        <dbReference type="SAM" id="MobiDB-lite"/>
    </source>
</evidence>
<dbReference type="SUPFAM" id="SSF56112">
    <property type="entry name" value="Protein kinase-like (PK-like)"/>
    <property type="match status" value="1"/>
</dbReference>
<feature type="domain" description="Protein kinase" evidence="8">
    <location>
        <begin position="72"/>
        <end position="494"/>
    </location>
</feature>
<reference evidence="9" key="3">
    <citation type="submission" date="2010-09" db="EMBL/GenBank/DDBJ databases">
        <title>Annotation of Gaeumannomyces graminis var. tritici R3-111a-1.</title>
        <authorList>
            <consortium name="The Broad Institute Genome Sequencing Platform"/>
            <person name="Ma L.-J."/>
            <person name="Dead R."/>
            <person name="Young S.K."/>
            <person name="Zeng Q."/>
            <person name="Gargeya S."/>
            <person name="Fitzgerald M."/>
            <person name="Haas B."/>
            <person name="Abouelleil A."/>
            <person name="Alvarado L."/>
            <person name="Arachchi H.M."/>
            <person name="Berlin A."/>
            <person name="Brown A."/>
            <person name="Chapman S.B."/>
            <person name="Chen Z."/>
            <person name="Dunbar C."/>
            <person name="Freedman E."/>
            <person name="Gearin G."/>
            <person name="Gellesch M."/>
            <person name="Goldberg J."/>
            <person name="Griggs A."/>
            <person name="Gujja S."/>
            <person name="Heiman D."/>
            <person name="Howarth C."/>
            <person name="Larson L."/>
            <person name="Lui A."/>
            <person name="MacDonald P.J.P."/>
            <person name="Mehta T."/>
            <person name="Montmayeur A."/>
            <person name="Murphy C."/>
            <person name="Neiman D."/>
            <person name="Pearson M."/>
            <person name="Priest M."/>
            <person name="Roberts A."/>
            <person name="Saif S."/>
            <person name="Shea T."/>
            <person name="Shenoy N."/>
            <person name="Sisk P."/>
            <person name="Stolte C."/>
            <person name="Sykes S."/>
            <person name="Yandava C."/>
            <person name="Wortman J."/>
            <person name="Nusbaum C."/>
            <person name="Birren B."/>
        </authorList>
    </citation>
    <scope>NUCLEOTIDE SEQUENCE</scope>
    <source>
        <strain evidence="9">R3-111a-1</strain>
    </source>
</reference>
<reference evidence="10" key="4">
    <citation type="journal article" date="2015" name="G3 (Bethesda)">
        <title>Genome sequences of three phytopathogenic species of the Magnaporthaceae family of fungi.</title>
        <authorList>
            <person name="Okagaki L.H."/>
            <person name="Nunes C.C."/>
            <person name="Sailsbery J."/>
            <person name="Clay B."/>
            <person name="Brown D."/>
            <person name="John T."/>
            <person name="Oh Y."/>
            <person name="Young N."/>
            <person name="Fitzgerald M."/>
            <person name="Haas B.J."/>
            <person name="Zeng Q."/>
            <person name="Young S."/>
            <person name="Adiconis X."/>
            <person name="Fan L."/>
            <person name="Levin J.Z."/>
            <person name="Mitchell T.K."/>
            <person name="Okubara P.A."/>
            <person name="Farman M.L."/>
            <person name="Kohn L.M."/>
            <person name="Birren B."/>
            <person name="Ma L.-J."/>
            <person name="Dean R.A."/>
        </authorList>
    </citation>
    <scope>NUCLEOTIDE SEQUENCE</scope>
    <source>
        <strain evidence="10">R3-111a-1</strain>
    </source>
</reference>
<evidence type="ECO:0000256" key="2">
    <source>
        <dbReference type="ARBA" id="ARBA00022679"/>
    </source>
</evidence>
<feature type="region of interest" description="Disordered" evidence="7">
    <location>
        <begin position="304"/>
        <end position="353"/>
    </location>
</feature>
<feature type="region of interest" description="Disordered" evidence="7">
    <location>
        <begin position="1"/>
        <end position="31"/>
    </location>
</feature>
<evidence type="ECO:0000259" key="8">
    <source>
        <dbReference type="PROSITE" id="PS50011"/>
    </source>
</evidence>
<dbReference type="VEuPathDB" id="FungiDB:GGTG_06611"/>
<evidence type="ECO:0000313" key="10">
    <source>
        <dbReference type="EnsemblFungi" id="EJT76695"/>
    </source>
</evidence>
<dbReference type="AlphaFoldDB" id="J3NZB2"/>
<evidence type="ECO:0000313" key="11">
    <source>
        <dbReference type="Proteomes" id="UP000006039"/>
    </source>
</evidence>
<reference evidence="11" key="1">
    <citation type="submission" date="2010-07" db="EMBL/GenBank/DDBJ databases">
        <title>The genome sequence of Gaeumannomyces graminis var. tritici strain R3-111a-1.</title>
        <authorList>
            <consortium name="The Broad Institute Genome Sequencing Platform"/>
            <person name="Ma L.-J."/>
            <person name="Dead R."/>
            <person name="Young S."/>
            <person name="Zeng Q."/>
            <person name="Koehrsen M."/>
            <person name="Alvarado L."/>
            <person name="Berlin A."/>
            <person name="Chapman S.B."/>
            <person name="Chen Z."/>
            <person name="Freedman E."/>
            <person name="Gellesch M."/>
            <person name="Goldberg J."/>
            <person name="Griggs A."/>
            <person name="Gujja S."/>
            <person name="Heilman E.R."/>
            <person name="Heiman D."/>
            <person name="Hepburn T."/>
            <person name="Howarth C."/>
            <person name="Jen D."/>
            <person name="Larson L."/>
            <person name="Mehta T."/>
            <person name="Neiman D."/>
            <person name="Pearson M."/>
            <person name="Roberts A."/>
            <person name="Saif S."/>
            <person name="Shea T."/>
            <person name="Shenoy N."/>
            <person name="Sisk P."/>
            <person name="Stolte C."/>
            <person name="Sykes S."/>
            <person name="Walk T."/>
            <person name="White J."/>
            <person name="Yandava C."/>
            <person name="Haas B."/>
            <person name="Nusbaum C."/>
            <person name="Birren B."/>
        </authorList>
    </citation>
    <scope>NUCLEOTIDE SEQUENCE [LARGE SCALE GENOMIC DNA]</scope>
    <source>
        <strain evidence="11">R3-111a-1</strain>
    </source>
</reference>
<feature type="binding site" evidence="6">
    <location>
        <position position="101"/>
    </location>
    <ligand>
        <name>ATP</name>
        <dbReference type="ChEBI" id="CHEBI:30616"/>
    </ligand>
</feature>
<dbReference type="InterPro" id="IPR011009">
    <property type="entry name" value="Kinase-like_dom_sf"/>
</dbReference>
<reference evidence="9" key="2">
    <citation type="submission" date="2010-07" db="EMBL/GenBank/DDBJ databases">
        <authorList>
            <consortium name="The Broad Institute Genome Sequencing Platform"/>
            <consortium name="Broad Institute Genome Sequencing Center for Infectious Disease"/>
            <person name="Ma L.-J."/>
            <person name="Dead R."/>
            <person name="Young S."/>
            <person name="Zeng Q."/>
            <person name="Koehrsen M."/>
            <person name="Alvarado L."/>
            <person name="Berlin A."/>
            <person name="Chapman S.B."/>
            <person name="Chen Z."/>
            <person name="Freedman E."/>
            <person name="Gellesch M."/>
            <person name="Goldberg J."/>
            <person name="Griggs A."/>
            <person name="Gujja S."/>
            <person name="Heilman E.R."/>
            <person name="Heiman D."/>
            <person name="Hepburn T."/>
            <person name="Howarth C."/>
            <person name="Jen D."/>
            <person name="Larson L."/>
            <person name="Mehta T."/>
            <person name="Neiman D."/>
            <person name="Pearson M."/>
            <person name="Roberts A."/>
            <person name="Saif S."/>
            <person name="Shea T."/>
            <person name="Shenoy N."/>
            <person name="Sisk P."/>
            <person name="Stolte C."/>
            <person name="Sykes S."/>
            <person name="Walk T."/>
            <person name="White J."/>
            <person name="Yandava C."/>
            <person name="Haas B."/>
            <person name="Nusbaum C."/>
            <person name="Birren B."/>
        </authorList>
    </citation>
    <scope>NUCLEOTIDE SEQUENCE</scope>
    <source>
        <strain evidence="9">R3-111a-1</strain>
    </source>
</reference>
<dbReference type="InterPro" id="IPR051175">
    <property type="entry name" value="CLK_kinases"/>
</dbReference>
<dbReference type="eggNOG" id="KOG1290">
    <property type="taxonomic scope" value="Eukaryota"/>
</dbReference>
<evidence type="ECO:0000256" key="4">
    <source>
        <dbReference type="ARBA" id="ARBA00022777"/>
    </source>
</evidence>
<dbReference type="RefSeq" id="XP_009222695.1">
    <property type="nucleotide sequence ID" value="XM_009224431.1"/>
</dbReference>
<dbReference type="GO" id="GO:0043484">
    <property type="term" value="P:regulation of RNA splicing"/>
    <property type="evidence" value="ECO:0007669"/>
    <property type="project" value="TreeGrafter"/>
</dbReference>
<evidence type="ECO:0000313" key="9">
    <source>
        <dbReference type="EMBL" id="EJT76695.1"/>
    </source>
</evidence>
<evidence type="ECO:0000256" key="1">
    <source>
        <dbReference type="ARBA" id="ARBA00022527"/>
    </source>
</evidence>
<dbReference type="PROSITE" id="PS50011">
    <property type="entry name" value="PROTEIN_KINASE_DOM"/>
    <property type="match status" value="1"/>
</dbReference>
<dbReference type="InterPro" id="IPR017441">
    <property type="entry name" value="Protein_kinase_ATP_BS"/>
</dbReference>
<dbReference type="InterPro" id="IPR000719">
    <property type="entry name" value="Prot_kinase_dom"/>
</dbReference>
<dbReference type="PANTHER" id="PTHR45646">
    <property type="entry name" value="SERINE/THREONINE-PROTEIN KINASE DOA-RELATED"/>
    <property type="match status" value="1"/>
</dbReference>
<dbReference type="EMBL" id="GL385397">
    <property type="protein sequence ID" value="EJT76695.1"/>
    <property type="molecule type" value="Genomic_DNA"/>
</dbReference>
<keyword evidence="5 6" id="KW-0067">ATP-binding</keyword>